<dbReference type="Proteomes" id="UP001568698">
    <property type="component" value="Unassembled WGS sequence"/>
</dbReference>
<sequence length="306" mass="34313">MRGILYGLLFLPILLLGAADVVLAEEKPVIYWPYFNLPPQFIVNKSRPEGVGIDVARELQKEMPEYRHVFISASPQRIAEELRTGRERFVVCGLHKTPEREAYVLYSEAPCRVTFSMTIVMRREDVRRLAPDGTASLAYLAADHALTFGYIPGLDHGPFNPFVAPLISNAGAQRAVTAHDVEQLLDMLGEKRIDWFVYDSLGIRYAAGERDKQERFAVVQASECPSAPIFGYLVCSRTGEGAEIMERINRAMARLVASKRLYKTLKGWIPDRLDPAFERACTGCILPATDMSAHDEACPRNCVQHP</sequence>
<dbReference type="SUPFAM" id="SSF53850">
    <property type="entry name" value="Periplasmic binding protein-like II"/>
    <property type="match status" value="1"/>
</dbReference>
<accession>A0ABV4K7F1</accession>
<organism evidence="3 4">
    <name type="scientific">Pseudodesulfovibrio karagichevae</name>
    <dbReference type="NCBI Taxonomy" id="3239305"/>
    <lineage>
        <taxon>Bacteria</taxon>
        <taxon>Pseudomonadati</taxon>
        <taxon>Thermodesulfobacteriota</taxon>
        <taxon>Desulfovibrionia</taxon>
        <taxon>Desulfovibrionales</taxon>
        <taxon>Desulfovibrionaceae</taxon>
    </lineage>
</organism>
<evidence type="ECO:0000256" key="1">
    <source>
        <dbReference type="ARBA" id="ARBA00022729"/>
    </source>
</evidence>
<evidence type="ECO:0000259" key="2">
    <source>
        <dbReference type="Pfam" id="PF00497"/>
    </source>
</evidence>
<protein>
    <submittedName>
        <fullName evidence="3">Transporter substrate-binding domain-containing protein</fullName>
    </submittedName>
</protein>
<dbReference type="Pfam" id="PF00497">
    <property type="entry name" value="SBP_bac_3"/>
    <property type="match status" value="1"/>
</dbReference>
<name>A0ABV4K7F1_9BACT</name>
<comment type="caution">
    <text evidence="3">The sequence shown here is derived from an EMBL/GenBank/DDBJ whole genome shotgun (WGS) entry which is preliminary data.</text>
</comment>
<dbReference type="RefSeq" id="WP_371388393.1">
    <property type="nucleotide sequence ID" value="NZ_JBGLYH010000115.1"/>
</dbReference>
<dbReference type="Gene3D" id="3.40.190.10">
    <property type="entry name" value="Periplasmic binding protein-like II"/>
    <property type="match status" value="2"/>
</dbReference>
<dbReference type="PANTHER" id="PTHR35936">
    <property type="entry name" value="MEMBRANE-BOUND LYTIC MUREIN TRANSGLYCOSYLASE F"/>
    <property type="match status" value="1"/>
</dbReference>
<gene>
    <name evidence="3" type="ORF">AB6M95_19420</name>
</gene>
<keyword evidence="4" id="KW-1185">Reference proteome</keyword>
<reference evidence="3 4" key="1">
    <citation type="submission" date="2024-08" db="EMBL/GenBank/DDBJ databases">
        <title>Sulfate-reducing bacteria isolated from formation water of the oil field in Kazakhstan and description of Pseudodesulfovibrio sp.</title>
        <authorList>
            <person name="Bidzhieva S.K."/>
            <person name="Tourova T.P."/>
            <person name="Grouzdev D.S."/>
            <person name="Beletsky A.V."/>
            <person name="Sokolova D.S."/>
            <person name="Samigullina S.R."/>
            <person name="Poltaraus A.B."/>
            <person name="Avtukh A.N."/>
            <person name="Tereshina V.M."/>
            <person name="Zhaparov N.S."/>
            <person name="Mardanov A.V."/>
            <person name="Nazina T.N."/>
        </authorList>
    </citation>
    <scope>NUCLEOTIDE SEQUENCE [LARGE SCALE GENOMIC DNA]</scope>
    <source>
        <strain evidence="3 4">9FUS</strain>
    </source>
</reference>
<keyword evidence="1" id="KW-0732">Signal</keyword>
<dbReference type="EMBL" id="JBGLYH010000115">
    <property type="protein sequence ID" value="MEZ7198917.1"/>
    <property type="molecule type" value="Genomic_DNA"/>
</dbReference>
<evidence type="ECO:0000313" key="4">
    <source>
        <dbReference type="Proteomes" id="UP001568698"/>
    </source>
</evidence>
<evidence type="ECO:0000313" key="3">
    <source>
        <dbReference type="EMBL" id="MEZ7198917.1"/>
    </source>
</evidence>
<dbReference type="InterPro" id="IPR001638">
    <property type="entry name" value="Solute-binding_3/MltF_N"/>
</dbReference>
<proteinExistence type="predicted"/>
<feature type="domain" description="Solute-binding protein family 3/N-terminal" evidence="2">
    <location>
        <begin position="38"/>
        <end position="269"/>
    </location>
</feature>